<protein>
    <submittedName>
        <fullName evidence="1">Uncharacterized protein</fullName>
    </submittedName>
</protein>
<proteinExistence type="predicted"/>
<name>A0A7S0W5K2_9CRYP</name>
<organism evidence="1">
    <name type="scientific">Hemiselmis tepida</name>
    <dbReference type="NCBI Taxonomy" id="464990"/>
    <lineage>
        <taxon>Eukaryota</taxon>
        <taxon>Cryptophyceae</taxon>
        <taxon>Cryptomonadales</taxon>
        <taxon>Hemiselmidaceae</taxon>
        <taxon>Hemiselmis</taxon>
    </lineage>
</organism>
<reference evidence="1" key="1">
    <citation type="submission" date="2021-01" db="EMBL/GenBank/DDBJ databases">
        <authorList>
            <person name="Corre E."/>
            <person name="Pelletier E."/>
            <person name="Niang G."/>
            <person name="Scheremetjew M."/>
            <person name="Finn R."/>
            <person name="Kale V."/>
            <person name="Holt S."/>
            <person name="Cochrane G."/>
            <person name="Meng A."/>
            <person name="Brown T."/>
            <person name="Cohen L."/>
        </authorList>
    </citation>
    <scope>NUCLEOTIDE SEQUENCE</scope>
    <source>
        <strain evidence="1">CCMP443</strain>
    </source>
</reference>
<dbReference type="EMBL" id="HBFN01033367">
    <property type="protein sequence ID" value="CAD8805630.1"/>
    <property type="molecule type" value="Transcribed_RNA"/>
</dbReference>
<evidence type="ECO:0000313" key="1">
    <source>
        <dbReference type="EMBL" id="CAD8805630.1"/>
    </source>
</evidence>
<gene>
    <name evidence="1" type="ORF">HTEP1355_LOCUS19309</name>
</gene>
<accession>A0A7S0W5K2</accession>
<dbReference type="AlphaFoldDB" id="A0A7S0W5K2"/>
<sequence>MSNKFQYENALLGNHRHKPDELATDKSAAARPKRLMMDLRVKILVDSDVSQPRPRRMRRSNTKVHPNSTARAVYKSDFDALVSDVYRGEGGRAAKGVEGAARRPLWERRDAEEQNMFVARPVPKRGVMDCIVIGDDAQNGSRGSRRPVTAFDPRVFHSLHAPHSTPRSSRNRNLVRGYDFFPKKKDAAFWSATKTRTPLRFGS</sequence>